<keyword evidence="6" id="KW-0812">Transmembrane</keyword>
<keyword evidence="17" id="KW-0328">Glycosyltransferase</keyword>
<evidence type="ECO:0000256" key="14">
    <source>
        <dbReference type="ARBA" id="ARBA00045104"/>
    </source>
</evidence>
<sequence length="368" mass="43388">MKIAVIHDRFVNRGGAERVALEIAKALKVDTIYTAHYEPEKTFEEIQKFNIIEIHPTRDVSWDKQHAINRMVDGIKFSFLKEVSEYDLIWTSGMWAMFASKNNPRNIWYCHSPNRALYDLYEHFKKRYHWIGWKGVFIIWASFWRKIDQYHINFVREIVVNSRNTKRRVKAAYNRRSEVIHPPVDTKKFYWGESEGYWLSVQRIMPEKRVELQIEIFKKVSGENLIIVGNVDENSQYYRMIKKKADKLPNVRLMVGVDDKTLVELYAHSKGVIQTAIDEDFGLVPIEAMAAGKPVFAVNEGGFRETVIDGITGRLINPPYLENFIKAIKEFDETKYNPKVIRTWAENFSVEKFRDKIKKKTKEVIRNE</sequence>
<evidence type="ECO:0000256" key="9">
    <source>
        <dbReference type="ARBA" id="ARBA00023136"/>
    </source>
</evidence>
<evidence type="ECO:0000256" key="7">
    <source>
        <dbReference type="ARBA" id="ARBA00022824"/>
    </source>
</evidence>
<dbReference type="Pfam" id="PF00534">
    <property type="entry name" value="Glycos_transf_1"/>
    <property type="match status" value="1"/>
</dbReference>
<dbReference type="PATRIC" id="fig|55802.8.peg.2235"/>
<dbReference type="Pfam" id="PF13439">
    <property type="entry name" value="Glyco_transf_4"/>
    <property type="match status" value="1"/>
</dbReference>
<dbReference type="GeneID" id="26137474"/>
<evidence type="ECO:0000256" key="1">
    <source>
        <dbReference type="ARBA" id="ARBA00004586"/>
    </source>
</evidence>
<evidence type="ECO:0000256" key="12">
    <source>
        <dbReference type="ARBA" id="ARBA00032874"/>
    </source>
</evidence>
<evidence type="ECO:0000256" key="4">
    <source>
        <dbReference type="ARBA" id="ARBA00012649"/>
    </source>
</evidence>
<evidence type="ECO:0000259" key="16">
    <source>
        <dbReference type="Pfam" id="PF13439"/>
    </source>
</evidence>
<evidence type="ECO:0000256" key="6">
    <source>
        <dbReference type="ARBA" id="ARBA00022692"/>
    </source>
</evidence>
<keyword evidence="9" id="KW-0472">Membrane</keyword>
<dbReference type="EC" id="2.4.1.257" evidence="3"/>
<evidence type="ECO:0000256" key="10">
    <source>
        <dbReference type="ARBA" id="ARBA00032047"/>
    </source>
</evidence>
<name>A0A0S1XED9_THEBA</name>
<accession>A0A0S1XED9</accession>
<dbReference type="InterPro" id="IPR028098">
    <property type="entry name" value="Glyco_trans_4-like_N"/>
</dbReference>
<dbReference type="EC" id="2.4.1.132" evidence="4"/>
<dbReference type="PANTHER" id="PTHR45918:SF1">
    <property type="entry name" value="ALPHA-1,3_1,6-MANNOSYLTRANSFERASE ALG2"/>
    <property type="match status" value="1"/>
</dbReference>
<evidence type="ECO:0000256" key="8">
    <source>
        <dbReference type="ARBA" id="ARBA00022989"/>
    </source>
</evidence>
<keyword evidence="5 17" id="KW-0808">Transferase</keyword>
<organism evidence="17 18">
    <name type="scientific">Thermococcus barophilus</name>
    <dbReference type="NCBI Taxonomy" id="55802"/>
    <lineage>
        <taxon>Archaea</taxon>
        <taxon>Methanobacteriati</taxon>
        <taxon>Methanobacteriota</taxon>
        <taxon>Thermococci</taxon>
        <taxon>Thermococcales</taxon>
        <taxon>Thermococcaceae</taxon>
        <taxon>Thermococcus</taxon>
    </lineage>
</organism>
<dbReference type="PANTHER" id="PTHR45918">
    <property type="entry name" value="ALPHA-1,3/1,6-MANNOSYLTRANSFERASE ALG2"/>
    <property type="match status" value="1"/>
</dbReference>
<comment type="subcellular location">
    <subcellularLocation>
        <location evidence="1">Endoplasmic reticulum membrane</location>
    </subcellularLocation>
</comment>
<keyword evidence="8" id="KW-1133">Transmembrane helix</keyword>
<feature type="domain" description="Glycosyl transferase family 1" evidence="15">
    <location>
        <begin position="192"/>
        <end position="332"/>
    </location>
</feature>
<evidence type="ECO:0000256" key="13">
    <source>
        <dbReference type="ARBA" id="ARBA00045103"/>
    </source>
</evidence>
<dbReference type="Proteomes" id="UP000066042">
    <property type="component" value="Chromosome"/>
</dbReference>
<evidence type="ECO:0000256" key="5">
    <source>
        <dbReference type="ARBA" id="ARBA00022679"/>
    </source>
</evidence>
<dbReference type="GO" id="GO:0102704">
    <property type="term" value="F:GDP-Man:Man(2)GlcNAc(2)-PP-Dol alpha-1,6-mannosyltransferase activity"/>
    <property type="evidence" value="ECO:0007669"/>
    <property type="project" value="UniProtKB-EC"/>
</dbReference>
<dbReference type="InterPro" id="IPR027054">
    <property type="entry name" value="ALG2"/>
</dbReference>
<evidence type="ECO:0000313" key="17">
    <source>
        <dbReference type="EMBL" id="ALM76151.1"/>
    </source>
</evidence>
<dbReference type="RefSeq" id="WP_056934594.1">
    <property type="nucleotide sequence ID" value="NZ_CP013050.1"/>
</dbReference>
<gene>
    <name evidence="17" type="ORF">TBCH5v1_2254</name>
</gene>
<protein>
    <recommendedName>
        <fullName evidence="10">GDP-Man:Man(1)GlcNAc(2)-PP-Dol alpha-1,3-mannosyltransferase</fullName>
        <ecNumber evidence="4">2.4.1.132</ecNumber>
        <ecNumber evidence="3">2.4.1.257</ecNumber>
    </recommendedName>
    <alternativeName>
        <fullName evidence="12">GDP-Man:Man(1)GlcNAc(2)-PP-dolichol mannosyltransferase</fullName>
    </alternativeName>
    <alternativeName>
        <fullName evidence="11">GDP-Man:Man(2)GlcNAc(2)-PP-Dol alpha-1,6-mannosyltransferase</fullName>
    </alternativeName>
</protein>
<evidence type="ECO:0000256" key="3">
    <source>
        <dbReference type="ARBA" id="ARBA00011969"/>
    </source>
</evidence>
<evidence type="ECO:0000259" key="15">
    <source>
        <dbReference type="Pfam" id="PF00534"/>
    </source>
</evidence>
<keyword evidence="7" id="KW-0256">Endoplasmic reticulum</keyword>
<evidence type="ECO:0000313" key="18">
    <source>
        <dbReference type="Proteomes" id="UP000066042"/>
    </source>
</evidence>
<dbReference type="GO" id="GO:0004378">
    <property type="term" value="F:GDP-Man:Man(1)GlcNAc(2)-PP-Dol alpha-1,3-mannosyltransferase activity"/>
    <property type="evidence" value="ECO:0007669"/>
    <property type="project" value="UniProtKB-EC"/>
</dbReference>
<proteinExistence type="predicted"/>
<comment type="catalytic activity">
    <reaction evidence="14">
        <text>an alpha-D-Man-(1-&gt;3)-beta-D-Man-(1-&gt;4)-beta-D-GlcNAc-(1-&gt;4)-alpha-D-GlcNAc-diphospho-di-trans,poly-cis-dolichol + GDP-alpha-D-mannose = an alpha-D-Man-(1-&gt;3)-[alpha-D-Man-(1-&gt;6)]-beta-D-Man-(1-&gt;4)-beta-D-GlcNAc-(1-&gt;4)-alpha-D-GlcNAc-diphospho-di-trans,poly-cis-dolichol + GDP + H(+)</text>
        <dbReference type="Rhea" id="RHEA:29519"/>
        <dbReference type="Rhea" id="RHEA-COMP:19513"/>
        <dbReference type="Rhea" id="RHEA-COMP:19515"/>
        <dbReference type="ChEBI" id="CHEBI:15378"/>
        <dbReference type="ChEBI" id="CHEBI:57527"/>
        <dbReference type="ChEBI" id="CHEBI:58189"/>
        <dbReference type="ChEBI" id="CHEBI:132510"/>
        <dbReference type="ChEBI" id="CHEBI:132511"/>
        <dbReference type="EC" id="2.4.1.257"/>
    </reaction>
    <physiologicalReaction direction="left-to-right" evidence="14">
        <dbReference type="Rhea" id="RHEA:29520"/>
    </physiologicalReaction>
</comment>
<dbReference type="EMBL" id="CP013050">
    <property type="protein sequence ID" value="ALM76151.1"/>
    <property type="molecule type" value="Genomic_DNA"/>
</dbReference>
<comment type="catalytic activity">
    <reaction evidence="13">
        <text>a beta-D-Man-(1-&gt;4)-beta-D-GlcNAc-(1-&gt;4)-alpha-D-GlcNAc-diphospho-di-trans,poly-cis-dolichol + GDP-alpha-D-mannose = an alpha-D-Man-(1-&gt;3)-beta-D-Man-(1-&gt;4)-beta-D-GlcNAc-(1-&gt;4)-alpha-D-GlcNAc-diphospho-di-trans,poly-cis-dolichol + GDP + H(+)</text>
        <dbReference type="Rhea" id="RHEA:29515"/>
        <dbReference type="Rhea" id="RHEA-COMP:19511"/>
        <dbReference type="Rhea" id="RHEA-COMP:19513"/>
        <dbReference type="ChEBI" id="CHEBI:15378"/>
        <dbReference type="ChEBI" id="CHEBI:57527"/>
        <dbReference type="ChEBI" id="CHEBI:58189"/>
        <dbReference type="ChEBI" id="CHEBI:58472"/>
        <dbReference type="ChEBI" id="CHEBI:132510"/>
        <dbReference type="EC" id="2.4.1.132"/>
    </reaction>
    <physiologicalReaction direction="left-to-right" evidence="13">
        <dbReference type="Rhea" id="RHEA:29516"/>
    </physiologicalReaction>
</comment>
<dbReference type="InterPro" id="IPR001296">
    <property type="entry name" value="Glyco_trans_1"/>
</dbReference>
<feature type="domain" description="Glycosyltransferase subfamily 4-like N-terminal" evidence="16">
    <location>
        <begin position="14"/>
        <end position="187"/>
    </location>
</feature>
<evidence type="ECO:0000256" key="2">
    <source>
        <dbReference type="ARBA" id="ARBA00004922"/>
    </source>
</evidence>
<dbReference type="STRING" id="55802.TBCH5v1_2254"/>
<dbReference type="Gene3D" id="3.40.50.2000">
    <property type="entry name" value="Glycogen Phosphorylase B"/>
    <property type="match status" value="2"/>
</dbReference>
<dbReference type="AlphaFoldDB" id="A0A0S1XED9"/>
<comment type="pathway">
    <text evidence="2">Protein modification; protein glycosylation.</text>
</comment>
<evidence type="ECO:0000256" key="11">
    <source>
        <dbReference type="ARBA" id="ARBA00032333"/>
    </source>
</evidence>
<dbReference type="SUPFAM" id="SSF53756">
    <property type="entry name" value="UDP-Glycosyltransferase/glycogen phosphorylase"/>
    <property type="match status" value="1"/>
</dbReference>
<reference evidence="17 18" key="1">
    <citation type="journal article" date="2016" name="Genome Announc.">
        <title>Complete genome sequence of the hyperthermophilic and piezophilic archaeon Thermococcus barophilus Ch5, capable of growth at the expense of hydrogenogenesis from carbon monoxide and formate.</title>
        <authorList>
            <person name="Oger P."/>
            <person name="Sokolova T.G."/>
            <person name="Kozhevnikova D.A."/>
            <person name="Taranov E.A."/>
            <person name="Vannier P."/>
            <person name="Lee H.S."/>
            <person name="Kwon K.K."/>
            <person name="Kang S.G."/>
            <person name="Lee J.H."/>
            <person name="Bonch-Osmolovskaya E.A."/>
            <person name="Lebedinsky A.V."/>
        </authorList>
    </citation>
    <scope>NUCLEOTIDE SEQUENCE [LARGE SCALE GENOMIC DNA]</scope>
    <source>
        <strain evidence="18">Ch5</strain>
    </source>
</reference>